<accession>A0ABQ0LIF4</accession>
<sequence length="370" mass="41663">MVPESTRQSREADRTRIEEIQKHIQQLSAEKETLKQRLDAYCFPVLTLPNEITSEIFRHFLPVYPQAPPCRGSGSPTLLASVCRHWRNIALAMPGLWCAITLDASPALVSSWLDRSGHKPLSLRSDDWLLGDSEEPVPSLGLFLPHMERWEHIQLRPPAASLTEFFRPMPMLLQMELDIHDLPANAKLSPASVPSLRSAALWEFDGHINLLPWSQLTTLALITVTPEECSRVLPQATNLVSCALVLTGTVPESQETIKLPNAKRLTLTHYVFTEEPAPVGFLDFFATPVIQRLRIAERLVGDDKTLRAFAEKHQSLRELCILGRSGQAINPLLFPGVQVSREQNLEELVDDRTRSVMKQLRDFVEVSLPL</sequence>
<evidence type="ECO:0000313" key="3">
    <source>
        <dbReference type="Proteomes" id="UP000815677"/>
    </source>
</evidence>
<keyword evidence="1" id="KW-0175">Coiled coil</keyword>
<dbReference type="Gene3D" id="1.20.1280.50">
    <property type="match status" value="1"/>
</dbReference>
<keyword evidence="3" id="KW-1185">Reference proteome</keyword>
<protein>
    <recommendedName>
        <fullName evidence="4">F-box domain-containing protein</fullName>
    </recommendedName>
</protein>
<dbReference type="EMBL" id="DF845749">
    <property type="protein sequence ID" value="GAT49676.1"/>
    <property type="molecule type" value="Genomic_DNA"/>
</dbReference>
<proteinExistence type="predicted"/>
<gene>
    <name evidence="2" type="ORF">MCHLO_06973</name>
</gene>
<reference evidence="2" key="1">
    <citation type="submission" date="2014-09" db="EMBL/GenBank/DDBJ databases">
        <title>Genome sequence of the luminous mushroom Mycena chlorophos for searching fungal bioluminescence genes.</title>
        <authorList>
            <person name="Tanaka Y."/>
            <person name="Kasuga D."/>
            <person name="Oba Y."/>
            <person name="Hase S."/>
            <person name="Sato K."/>
            <person name="Oba Y."/>
            <person name="Sakakibara Y."/>
        </authorList>
    </citation>
    <scope>NUCLEOTIDE SEQUENCE</scope>
</reference>
<name>A0ABQ0LIF4_MYCCL</name>
<dbReference type="Proteomes" id="UP000815677">
    <property type="component" value="Unassembled WGS sequence"/>
</dbReference>
<organism evidence="2 3">
    <name type="scientific">Mycena chlorophos</name>
    <name type="common">Agaric fungus</name>
    <name type="synonym">Agaricus chlorophos</name>
    <dbReference type="NCBI Taxonomy" id="658473"/>
    <lineage>
        <taxon>Eukaryota</taxon>
        <taxon>Fungi</taxon>
        <taxon>Dikarya</taxon>
        <taxon>Basidiomycota</taxon>
        <taxon>Agaricomycotina</taxon>
        <taxon>Agaricomycetes</taxon>
        <taxon>Agaricomycetidae</taxon>
        <taxon>Agaricales</taxon>
        <taxon>Marasmiineae</taxon>
        <taxon>Mycenaceae</taxon>
        <taxon>Mycena</taxon>
    </lineage>
</organism>
<evidence type="ECO:0008006" key="4">
    <source>
        <dbReference type="Google" id="ProtNLM"/>
    </source>
</evidence>
<evidence type="ECO:0000313" key="2">
    <source>
        <dbReference type="EMBL" id="GAT49676.1"/>
    </source>
</evidence>
<evidence type="ECO:0000256" key="1">
    <source>
        <dbReference type="SAM" id="Coils"/>
    </source>
</evidence>
<feature type="coiled-coil region" evidence="1">
    <location>
        <begin position="10"/>
        <end position="37"/>
    </location>
</feature>